<gene>
    <name evidence="2" type="ORF">C1280_15280</name>
</gene>
<dbReference type="EMBL" id="CP025958">
    <property type="protein sequence ID" value="AWM38214.1"/>
    <property type="molecule type" value="Genomic_DNA"/>
</dbReference>
<dbReference type="AlphaFoldDB" id="A0A2Z3H911"/>
<feature type="transmembrane region" description="Helical" evidence="1">
    <location>
        <begin position="61"/>
        <end position="81"/>
    </location>
</feature>
<accession>A0A2Z3H911</accession>
<keyword evidence="1" id="KW-0472">Membrane</keyword>
<proteinExistence type="predicted"/>
<evidence type="ECO:0000256" key="1">
    <source>
        <dbReference type="SAM" id="Phobius"/>
    </source>
</evidence>
<protein>
    <submittedName>
        <fullName evidence="2">Uncharacterized protein</fullName>
    </submittedName>
</protein>
<keyword evidence="1" id="KW-0812">Transmembrane</keyword>
<dbReference type="Proteomes" id="UP000245802">
    <property type="component" value="Chromosome"/>
</dbReference>
<name>A0A2Z3H911_9BACT</name>
<sequence length="109" mass="11297">MVAALHFLMAAGGICVGTGFASVAGDLGVTFRALAFLVIVVVGTFIWAGVGLGIQMRWAGAWYASLVICSLTLIYGLALGVRSPCGAIYFGVPAGCVLAVLLARRDEFR</sequence>
<keyword evidence="1" id="KW-1133">Transmembrane helix</keyword>
<evidence type="ECO:0000313" key="2">
    <source>
        <dbReference type="EMBL" id="AWM38214.1"/>
    </source>
</evidence>
<keyword evidence="3" id="KW-1185">Reference proteome</keyword>
<reference evidence="2 3" key="1">
    <citation type="submission" date="2018-01" db="EMBL/GenBank/DDBJ databases">
        <title>G. obscuriglobus.</title>
        <authorList>
            <person name="Franke J."/>
            <person name="Blomberg W."/>
            <person name="Selmecki A."/>
        </authorList>
    </citation>
    <scope>NUCLEOTIDE SEQUENCE [LARGE SCALE GENOMIC DNA]</scope>
    <source>
        <strain evidence="2 3">DSM 5831</strain>
    </source>
</reference>
<evidence type="ECO:0000313" key="3">
    <source>
        <dbReference type="Proteomes" id="UP000245802"/>
    </source>
</evidence>
<dbReference type="KEGG" id="gog:C1280_15280"/>
<feature type="transmembrane region" description="Helical" evidence="1">
    <location>
        <begin position="87"/>
        <end position="103"/>
    </location>
</feature>
<feature type="transmembrane region" description="Helical" evidence="1">
    <location>
        <begin position="31"/>
        <end position="54"/>
    </location>
</feature>
<organism evidence="2 3">
    <name type="scientific">Gemmata obscuriglobus</name>
    <dbReference type="NCBI Taxonomy" id="114"/>
    <lineage>
        <taxon>Bacteria</taxon>
        <taxon>Pseudomonadati</taxon>
        <taxon>Planctomycetota</taxon>
        <taxon>Planctomycetia</taxon>
        <taxon>Gemmatales</taxon>
        <taxon>Gemmataceae</taxon>
        <taxon>Gemmata</taxon>
    </lineage>
</organism>